<dbReference type="Gene3D" id="3.40.50.720">
    <property type="entry name" value="NAD(P)-binding Rossmann-like Domain"/>
    <property type="match status" value="1"/>
</dbReference>
<dbReference type="PANTHER" id="PTHR43245:SF13">
    <property type="entry name" value="UDP-D-APIOSE_UDP-D-XYLOSE SYNTHASE 2"/>
    <property type="match status" value="1"/>
</dbReference>
<dbReference type="InterPro" id="IPR036291">
    <property type="entry name" value="NAD(P)-bd_dom_sf"/>
</dbReference>
<feature type="domain" description="NAD-dependent epimerase/dehydratase" evidence="1">
    <location>
        <begin position="83"/>
        <end position="207"/>
    </location>
</feature>
<name>A0ABP5T9M2_9ACTN</name>
<comment type="caution">
    <text evidence="2">The sequence shown here is derived from an EMBL/GenBank/DDBJ whole genome shotgun (WGS) entry which is preliminary data.</text>
</comment>
<evidence type="ECO:0000259" key="1">
    <source>
        <dbReference type="Pfam" id="PF01370"/>
    </source>
</evidence>
<gene>
    <name evidence="2" type="ORF">GCM10010170_032790</name>
</gene>
<sequence>MTILVLGGTVFLGRAVARQFLAAGHDVVCAARGESGDPVEGARFVRVDRDAPDGLAALEGTFDAVVDVARHPRHVRHAAAALAGRAGHYTFVSSGSAYADVATPHQRVATAPLLPPDDEADPAADPESYGRAKVACERLAVEGFGAGRTFLLRAGMIVGPEDPTGRFDYWVRRAARGGEVLAPGGPDQAVQLVDVRDLAEWIVTAATGGLAGPFDGIGAPMTRAQFHAGLSDGAGVVSSLTWVDQEFLTARGVAPWSGPRSLPFWLPLPEYAGFMSRDVTPSLDAGLRTRPLAETARDTLAAFRDATHIDAKAGLGIEEEAELLREWRER</sequence>
<dbReference type="Proteomes" id="UP001501444">
    <property type="component" value="Unassembled WGS sequence"/>
</dbReference>
<accession>A0ABP5T9M2</accession>
<dbReference type="PANTHER" id="PTHR43245">
    <property type="entry name" value="BIFUNCTIONAL POLYMYXIN RESISTANCE PROTEIN ARNA"/>
    <property type="match status" value="1"/>
</dbReference>
<dbReference type="SUPFAM" id="SSF51735">
    <property type="entry name" value="NAD(P)-binding Rossmann-fold domains"/>
    <property type="match status" value="1"/>
</dbReference>
<protein>
    <submittedName>
        <fullName evidence="2">SDR family oxidoreductase</fullName>
    </submittedName>
</protein>
<organism evidence="2 3">
    <name type="scientific">Dactylosporangium salmoneum</name>
    <dbReference type="NCBI Taxonomy" id="53361"/>
    <lineage>
        <taxon>Bacteria</taxon>
        <taxon>Bacillati</taxon>
        <taxon>Actinomycetota</taxon>
        <taxon>Actinomycetes</taxon>
        <taxon>Micromonosporales</taxon>
        <taxon>Micromonosporaceae</taxon>
        <taxon>Dactylosporangium</taxon>
    </lineage>
</organism>
<evidence type="ECO:0000313" key="2">
    <source>
        <dbReference type="EMBL" id="GAA2346187.1"/>
    </source>
</evidence>
<dbReference type="InterPro" id="IPR001509">
    <property type="entry name" value="Epimerase_deHydtase"/>
</dbReference>
<dbReference type="Pfam" id="PF01370">
    <property type="entry name" value="Epimerase"/>
    <property type="match status" value="2"/>
</dbReference>
<reference evidence="3" key="1">
    <citation type="journal article" date="2019" name="Int. J. Syst. Evol. Microbiol.">
        <title>The Global Catalogue of Microorganisms (GCM) 10K type strain sequencing project: providing services to taxonomists for standard genome sequencing and annotation.</title>
        <authorList>
            <consortium name="The Broad Institute Genomics Platform"/>
            <consortium name="The Broad Institute Genome Sequencing Center for Infectious Disease"/>
            <person name="Wu L."/>
            <person name="Ma J."/>
        </authorList>
    </citation>
    <scope>NUCLEOTIDE SEQUENCE [LARGE SCALE GENOMIC DNA]</scope>
    <source>
        <strain evidence="3">JCM 3272</strain>
    </source>
</reference>
<dbReference type="RefSeq" id="WP_344613235.1">
    <property type="nucleotide sequence ID" value="NZ_BAAARV010000025.1"/>
</dbReference>
<keyword evidence="3" id="KW-1185">Reference proteome</keyword>
<dbReference type="InterPro" id="IPR050177">
    <property type="entry name" value="Lipid_A_modif_metabolic_enz"/>
</dbReference>
<proteinExistence type="predicted"/>
<evidence type="ECO:0000313" key="3">
    <source>
        <dbReference type="Proteomes" id="UP001501444"/>
    </source>
</evidence>
<dbReference type="EMBL" id="BAAARV010000025">
    <property type="protein sequence ID" value="GAA2346187.1"/>
    <property type="molecule type" value="Genomic_DNA"/>
</dbReference>
<feature type="domain" description="NAD-dependent epimerase/dehydratase" evidence="1">
    <location>
        <begin position="3"/>
        <end position="77"/>
    </location>
</feature>